<reference evidence="1 2" key="1">
    <citation type="submission" date="2019-09" db="EMBL/GenBank/DDBJ databases">
        <authorList>
            <person name="Li Y."/>
        </authorList>
    </citation>
    <scope>NUCLEOTIDE SEQUENCE [LARGE SCALE GENOMIC DNA]</scope>
    <source>
        <strain evidence="1 2">L3-3HA</strain>
    </source>
</reference>
<protein>
    <submittedName>
        <fullName evidence="1">Glyoxalase</fullName>
    </submittedName>
</protein>
<dbReference type="RefSeq" id="WP_150434853.1">
    <property type="nucleotide sequence ID" value="NZ_VYKJ01000004.1"/>
</dbReference>
<comment type="caution">
    <text evidence="1">The sequence shown here is derived from an EMBL/GenBank/DDBJ whole genome shotgun (WGS) entry which is preliminary data.</text>
</comment>
<dbReference type="Proteomes" id="UP000335415">
    <property type="component" value="Unassembled WGS sequence"/>
</dbReference>
<dbReference type="Gene3D" id="3.10.180.10">
    <property type="entry name" value="2,3-Dihydroxybiphenyl 1,2-Dioxygenase, domain 1"/>
    <property type="match status" value="1"/>
</dbReference>
<dbReference type="SUPFAM" id="SSF54593">
    <property type="entry name" value="Glyoxalase/Bleomycin resistance protein/Dihydroxybiphenyl dioxygenase"/>
    <property type="match status" value="1"/>
</dbReference>
<dbReference type="EMBL" id="VYKJ01000004">
    <property type="protein sequence ID" value="KAA9000585.1"/>
    <property type="molecule type" value="Genomic_DNA"/>
</dbReference>
<evidence type="ECO:0000313" key="2">
    <source>
        <dbReference type="Proteomes" id="UP000335415"/>
    </source>
</evidence>
<organism evidence="1 2">
    <name type="scientific">Affinibrenneria salicis</name>
    <dbReference type="NCBI Taxonomy" id="2590031"/>
    <lineage>
        <taxon>Bacteria</taxon>
        <taxon>Pseudomonadati</taxon>
        <taxon>Pseudomonadota</taxon>
        <taxon>Gammaproteobacteria</taxon>
        <taxon>Enterobacterales</taxon>
        <taxon>Pectobacteriaceae</taxon>
        <taxon>Affinibrenneria</taxon>
    </lineage>
</organism>
<gene>
    <name evidence="1" type="ORF">FJU30_10180</name>
</gene>
<dbReference type="InterPro" id="IPR029068">
    <property type="entry name" value="Glyas_Bleomycin-R_OHBP_Dase"/>
</dbReference>
<dbReference type="AlphaFoldDB" id="A0A5J5G1N0"/>
<accession>A0A5J5G1N0</accession>
<sequence>MSIPQLNVRFVAGFGPVVRSQTESSRLWLQALGLPLQAMPGNEDYLLTDRLDGVKHFSLWPLAQASQSCFGRPDWPETLPEPQCWLELEVDDVAQASRILQQHGYQLLIENRLEPWGQTVSRFLSPEGILTGVTYTPWLREDAAQ</sequence>
<dbReference type="OrthoDB" id="8116053at2"/>
<proteinExistence type="predicted"/>
<evidence type="ECO:0000313" key="1">
    <source>
        <dbReference type="EMBL" id="KAA9000585.1"/>
    </source>
</evidence>
<name>A0A5J5G1N0_9GAMM</name>
<keyword evidence="2" id="KW-1185">Reference proteome</keyword>